<dbReference type="RefSeq" id="WP_306270760.1">
    <property type="nucleotide sequence ID" value="NZ_CP130472.1"/>
</dbReference>
<feature type="transmembrane region" description="Helical" evidence="10">
    <location>
        <begin position="21"/>
        <end position="40"/>
    </location>
</feature>
<keyword evidence="5" id="KW-0031">Aminopeptidase</keyword>
<accession>A0AAJ6HS64</accession>
<evidence type="ECO:0000256" key="10">
    <source>
        <dbReference type="SAM" id="Phobius"/>
    </source>
</evidence>
<dbReference type="InterPro" id="IPR029058">
    <property type="entry name" value="AB_hydrolase_fold"/>
</dbReference>
<dbReference type="InterPro" id="IPR005944">
    <property type="entry name" value="Pro_iminopeptidase"/>
</dbReference>
<evidence type="ECO:0000256" key="8">
    <source>
        <dbReference type="ARBA" id="ARBA00022801"/>
    </source>
</evidence>
<name>A0AAJ6HS64_9ACTN</name>
<dbReference type="InterPro" id="IPR000073">
    <property type="entry name" value="AB_hydrolase_1"/>
</dbReference>
<evidence type="ECO:0000256" key="2">
    <source>
        <dbReference type="ARBA" id="ARBA00004496"/>
    </source>
</evidence>
<evidence type="ECO:0000256" key="9">
    <source>
        <dbReference type="ARBA" id="ARBA00029605"/>
    </source>
</evidence>
<evidence type="ECO:0000256" key="4">
    <source>
        <dbReference type="ARBA" id="ARBA00012568"/>
    </source>
</evidence>
<evidence type="ECO:0000256" key="1">
    <source>
        <dbReference type="ARBA" id="ARBA00001585"/>
    </source>
</evidence>
<keyword evidence="10" id="KW-0472">Membrane</keyword>
<dbReference type="PRINTS" id="PR00793">
    <property type="entry name" value="PROAMNOPTASE"/>
</dbReference>
<dbReference type="GO" id="GO:0005737">
    <property type="term" value="C:cytoplasm"/>
    <property type="evidence" value="ECO:0007669"/>
    <property type="project" value="UniProtKB-SubCell"/>
</dbReference>
<reference evidence="12 13" key="1">
    <citation type="submission" date="2023-07" db="EMBL/GenBank/DDBJ databases">
        <title>Micromonospora profundi TRM 95458 converts glycerol to a new osmotic compound.</title>
        <authorList>
            <person name="Lu D."/>
        </authorList>
    </citation>
    <scope>NUCLEOTIDE SEQUENCE [LARGE SCALE GENOMIC DNA]</scope>
    <source>
        <strain evidence="12 13">TRM95458</strain>
    </source>
</reference>
<keyword evidence="10" id="KW-1133">Transmembrane helix</keyword>
<dbReference type="SUPFAM" id="SSF53474">
    <property type="entry name" value="alpha/beta-Hydrolases"/>
    <property type="match status" value="1"/>
</dbReference>
<dbReference type="PANTHER" id="PTHR43722:SF1">
    <property type="entry name" value="PROLINE IMINOPEPTIDASE"/>
    <property type="match status" value="1"/>
</dbReference>
<keyword evidence="10" id="KW-0812">Transmembrane</keyword>
<organism evidence="12 13">
    <name type="scientific">Micromonospora profundi</name>
    <dbReference type="NCBI Taxonomy" id="1420889"/>
    <lineage>
        <taxon>Bacteria</taxon>
        <taxon>Bacillati</taxon>
        <taxon>Actinomycetota</taxon>
        <taxon>Actinomycetes</taxon>
        <taxon>Micromonosporales</taxon>
        <taxon>Micromonosporaceae</taxon>
        <taxon>Micromonospora</taxon>
    </lineage>
</organism>
<evidence type="ECO:0000256" key="5">
    <source>
        <dbReference type="ARBA" id="ARBA00022438"/>
    </source>
</evidence>
<dbReference type="EC" id="3.4.11.5" evidence="4"/>
<keyword evidence="6" id="KW-0963">Cytoplasm</keyword>
<protein>
    <recommendedName>
        <fullName evidence="4">prolyl aminopeptidase</fullName>
        <ecNumber evidence="4">3.4.11.5</ecNumber>
    </recommendedName>
    <alternativeName>
        <fullName evidence="9">Prolyl aminopeptidase</fullName>
    </alternativeName>
</protein>
<keyword evidence="7" id="KW-0645">Protease</keyword>
<evidence type="ECO:0000256" key="3">
    <source>
        <dbReference type="ARBA" id="ARBA00010088"/>
    </source>
</evidence>
<evidence type="ECO:0000313" key="12">
    <source>
        <dbReference type="EMBL" id="WLS43324.1"/>
    </source>
</evidence>
<dbReference type="InterPro" id="IPR002410">
    <property type="entry name" value="Peptidase_S33"/>
</dbReference>
<evidence type="ECO:0000313" key="13">
    <source>
        <dbReference type="Proteomes" id="UP001235874"/>
    </source>
</evidence>
<dbReference type="GO" id="GO:0006508">
    <property type="term" value="P:proteolysis"/>
    <property type="evidence" value="ECO:0007669"/>
    <property type="project" value="UniProtKB-KW"/>
</dbReference>
<keyword evidence="13" id="KW-1185">Reference proteome</keyword>
<dbReference type="Pfam" id="PF00561">
    <property type="entry name" value="Abhydrolase_1"/>
    <property type="match status" value="1"/>
</dbReference>
<comment type="similarity">
    <text evidence="3">Belongs to the peptidase S33 family.</text>
</comment>
<keyword evidence="8 12" id="KW-0378">Hydrolase</keyword>
<sequence length="508" mass="54680">MSDQFQHEPSVVVPGWWDRRIGVAAAVAAAGLYGLIAAWATPRGPVTTLNALLAIGVGLLVGVFAGLVMRSRWAMLLAPITFVAVFELARIATVGPLVDGLNLGSTYGIVAFVLGRGLHGVLTVLPMIIGVSLGVAAARGLDRGTQIRTGRASVGRWARAAVAGLAVLGLIALSVAVLRPAQTDAIVSADGEPMPGSVAELTRVPAGGHDLAVMIRGNSVDRPVLLYLAGGPGGSDIGAMRKHGQDLEKAFVVVTFDQRGTGKSYDNLDPTATLTLDAAVADVIDVTDYLRERFGQDKIYLVGNSWGSILGVLAAQRHPELFHAFVGAGQMVSPRETDQIFYTDTLAWARSTGNTQLERQLVASGPPPYTTMLDYEPALTYEHQVYPYDDTLVAESSNGFSDNLFVAEYSLMEQLHGLAGFLDVFTVLYPQLQEIDLRTQVTQLQVPVYLVQGRHEARGRAEPAQQWFQLIDAPTKKMVIFELSGHRTLFQQPDLFYQLMTTTVLGRT</sequence>
<feature type="transmembrane region" description="Helical" evidence="10">
    <location>
        <begin position="118"/>
        <end position="137"/>
    </location>
</feature>
<comment type="subcellular location">
    <subcellularLocation>
        <location evidence="2">Cytoplasm</location>
    </subcellularLocation>
</comment>
<dbReference type="KEGG" id="mprn:Q3V37_18110"/>
<evidence type="ECO:0000256" key="7">
    <source>
        <dbReference type="ARBA" id="ARBA00022670"/>
    </source>
</evidence>
<dbReference type="Gene3D" id="3.40.50.1820">
    <property type="entry name" value="alpha/beta hydrolase"/>
    <property type="match status" value="1"/>
</dbReference>
<dbReference type="EMBL" id="CP130472">
    <property type="protein sequence ID" value="WLS43324.1"/>
    <property type="molecule type" value="Genomic_DNA"/>
</dbReference>
<proteinExistence type="inferred from homology"/>
<feature type="transmembrane region" description="Helical" evidence="10">
    <location>
        <begin position="46"/>
        <end position="69"/>
    </location>
</feature>
<dbReference type="PANTHER" id="PTHR43722">
    <property type="entry name" value="PROLINE IMINOPEPTIDASE"/>
    <property type="match status" value="1"/>
</dbReference>
<gene>
    <name evidence="12" type="ORF">Q3V37_18110</name>
</gene>
<dbReference type="AlphaFoldDB" id="A0AAJ6HS64"/>
<feature type="domain" description="AB hydrolase-1" evidence="11">
    <location>
        <begin position="223"/>
        <end position="349"/>
    </location>
</feature>
<dbReference type="Proteomes" id="UP001235874">
    <property type="component" value="Chromosome"/>
</dbReference>
<feature type="transmembrane region" description="Helical" evidence="10">
    <location>
        <begin position="76"/>
        <end position="98"/>
    </location>
</feature>
<dbReference type="GO" id="GO:0004177">
    <property type="term" value="F:aminopeptidase activity"/>
    <property type="evidence" value="ECO:0007669"/>
    <property type="project" value="UniProtKB-KW"/>
</dbReference>
<evidence type="ECO:0000259" key="11">
    <source>
        <dbReference type="Pfam" id="PF00561"/>
    </source>
</evidence>
<evidence type="ECO:0000256" key="6">
    <source>
        <dbReference type="ARBA" id="ARBA00022490"/>
    </source>
</evidence>
<feature type="transmembrane region" description="Helical" evidence="10">
    <location>
        <begin position="157"/>
        <end position="178"/>
    </location>
</feature>
<comment type="catalytic activity">
    <reaction evidence="1">
        <text>Release of N-terminal proline from a peptide.</text>
        <dbReference type="EC" id="3.4.11.5"/>
    </reaction>
</comment>